<evidence type="ECO:0000313" key="3">
    <source>
        <dbReference type="Proteomes" id="UP000054359"/>
    </source>
</evidence>
<dbReference type="Proteomes" id="UP000054359">
    <property type="component" value="Unassembled WGS sequence"/>
</dbReference>
<dbReference type="EMBL" id="KL818402">
    <property type="protein sequence ID" value="KFM83347.1"/>
    <property type="molecule type" value="Genomic_DNA"/>
</dbReference>
<protein>
    <submittedName>
        <fullName evidence="2">Uncharacterized protein</fullName>
    </submittedName>
</protein>
<evidence type="ECO:0000313" key="2">
    <source>
        <dbReference type="EMBL" id="KFM83347.1"/>
    </source>
</evidence>
<dbReference type="SUPFAM" id="SSF144266">
    <property type="entry name" value="MPN010-like"/>
    <property type="match status" value="1"/>
</dbReference>
<feature type="compositionally biased region" description="Polar residues" evidence="1">
    <location>
        <begin position="8"/>
        <end position="21"/>
    </location>
</feature>
<organism evidence="2 3">
    <name type="scientific">Stegodyphus mimosarum</name>
    <name type="common">African social velvet spider</name>
    <dbReference type="NCBI Taxonomy" id="407821"/>
    <lineage>
        <taxon>Eukaryota</taxon>
        <taxon>Metazoa</taxon>
        <taxon>Ecdysozoa</taxon>
        <taxon>Arthropoda</taxon>
        <taxon>Chelicerata</taxon>
        <taxon>Arachnida</taxon>
        <taxon>Araneae</taxon>
        <taxon>Araneomorphae</taxon>
        <taxon>Entelegynae</taxon>
        <taxon>Eresoidea</taxon>
        <taxon>Eresidae</taxon>
        <taxon>Stegodyphus</taxon>
    </lineage>
</organism>
<feature type="non-terminal residue" evidence="2">
    <location>
        <position position="1"/>
    </location>
</feature>
<accession>A0A087V158</accession>
<reference evidence="2 3" key="1">
    <citation type="submission" date="2013-11" db="EMBL/GenBank/DDBJ databases">
        <title>Genome sequencing of Stegodyphus mimosarum.</title>
        <authorList>
            <person name="Bechsgaard J."/>
        </authorList>
    </citation>
    <scope>NUCLEOTIDE SEQUENCE [LARGE SCALE GENOMIC DNA]</scope>
</reference>
<sequence length="94" mass="10631">ENLDYEQTETVASTPVTSSIPRQAASNRQNRNRRQREFPVERAARHFAEFQKEQAEITKELTQTVKAQTEAIKAQTEAIVSMSSVLEKLVAKLA</sequence>
<evidence type="ECO:0000256" key="1">
    <source>
        <dbReference type="SAM" id="MobiDB-lite"/>
    </source>
</evidence>
<feature type="region of interest" description="Disordered" evidence="1">
    <location>
        <begin position="1"/>
        <end position="37"/>
    </location>
</feature>
<gene>
    <name evidence="2" type="ORF">X975_19704</name>
</gene>
<dbReference type="AlphaFoldDB" id="A0A087V158"/>
<name>A0A087V158_STEMI</name>
<feature type="non-terminal residue" evidence="2">
    <location>
        <position position="94"/>
    </location>
</feature>
<proteinExistence type="predicted"/>
<keyword evidence="3" id="KW-1185">Reference proteome</keyword>